<dbReference type="Proteomes" id="UP000789396">
    <property type="component" value="Unassembled WGS sequence"/>
</dbReference>
<sequence length="146" mass="16837">RLNVRNDIEIEAQLEPLIKQLSERIGVLSDGSESNNVDKNDSNDKDEKNSISNITNLTDWTFVLVDGFLLYWDMQVVKELDIKLFVQADYAILKKRREERTGYVTVDDQSLTIDELVVLKSNCARDMHMNLEMVVENVLGFVKNNE</sequence>
<feature type="non-terminal residue" evidence="2">
    <location>
        <position position="146"/>
    </location>
</feature>
<dbReference type="AlphaFoldDB" id="A0A9N9JJL8"/>
<evidence type="ECO:0000313" key="2">
    <source>
        <dbReference type="EMBL" id="CAG8785695.1"/>
    </source>
</evidence>
<dbReference type="InterPro" id="IPR027417">
    <property type="entry name" value="P-loop_NTPase"/>
</dbReference>
<gene>
    <name evidence="2" type="ORF">RFULGI_LOCUS16231</name>
</gene>
<dbReference type="OrthoDB" id="10041966at2759"/>
<evidence type="ECO:0000313" key="3">
    <source>
        <dbReference type="Proteomes" id="UP000789396"/>
    </source>
</evidence>
<accession>A0A9N9JJL8</accession>
<comment type="caution">
    <text evidence="2">The sequence shown here is derived from an EMBL/GenBank/DDBJ whole genome shotgun (WGS) entry which is preliminary data.</text>
</comment>
<protein>
    <submittedName>
        <fullName evidence="2">5388_t:CDS:1</fullName>
    </submittedName>
</protein>
<keyword evidence="3" id="KW-1185">Reference proteome</keyword>
<proteinExistence type="predicted"/>
<feature type="compositionally biased region" description="Basic and acidic residues" evidence="1">
    <location>
        <begin position="36"/>
        <end position="49"/>
    </location>
</feature>
<evidence type="ECO:0000256" key="1">
    <source>
        <dbReference type="SAM" id="MobiDB-lite"/>
    </source>
</evidence>
<dbReference type="SUPFAM" id="SSF52540">
    <property type="entry name" value="P-loop containing nucleoside triphosphate hydrolases"/>
    <property type="match status" value="1"/>
</dbReference>
<dbReference type="EMBL" id="CAJVPZ010056423">
    <property type="protein sequence ID" value="CAG8785695.1"/>
    <property type="molecule type" value="Genomic_DNA"/>
</dbReference>
<dbReference type="Gene3D" id="3.40.50.300">
    <property type="entry name" value="P-loop containing nucleotide triphosphate hydrolases"/>
    <property type="match status" value="1"/>
</dbReference>
<feature type="region of interest" description="Disordered" evidence="1">
    <location>
        <begin position="29"/>
        <end position="50"/>
    </location>
</feature>
<feature type="non-terminal residue" evidence="2">
    <location>
        <position position="1"/>
    </location>
</feature>
<name>A0A9N9JJL8_9GLOM</name>
<reference evidence="2" key="1">
    <citation type="submission" date="2021-06" db="EMBL/GenBank/DDBJ databases">
        <authorList>
            <person name="Kallberg Y."/>
            <person name="Tangrot J."/>
            <person name="Rosling A."/>
        </authorList>
    </citation>
    <scope>NUCLEOTIDE SEQUENCE</scope>
    <source>
        <strain evidence="2">IN212</strain>
    </source>
</reference>
<organism evidence="2 3">
    <name type="scientific">Racocetra fulgida</name>
    <dbReference type="NCBI Taxonomy" id="60492"/>
    <lineage>
        <taxon>Eukaryota</taxon>
        <taxon>Fungi</taxon>
        <taxon>Fungi incertae sedis</taxon>
        <taxon>Mucoromycota</taxon>
        <taxon>Glomeromycotina</taxon>
        <taxon>Glomeromycetes</taxon>
        <taxon>Diversisporales</taxon>
        <taxon>Gigasporaceae</taxon>
        <taxon>Racocetra</taxon>
    </lineage>
</organism>